<feature type="compositionally biased region" description="Pro residues" evidence="1">
    <location>
        <begin position="48"/>
        <end position="88"/>
    </location>
</feature>
<evidence type="ECO:0000256" key="1">
    <source>
        <dbReference type="SAM" id="MobiDB-lite"/>
    </source>
</evidence>
<reference evidence="3 4" key="1">
    <citation type="journal article" date="2010" name="Int. J. Syst. Evol. Microbiol.">
        <title>Thiohalobacter thiocyanaticus gen. nov., sp. nov., a moderately halophilic, sulfur-oxidizing gammaproteobacterium from hypersaline lakes, that utilizes thiocyanate.</title>
        <authorList>
            <person name="Sorokin D.Y."/>
            <person name="Kovaleva O.L."/>
            <person name="Tourova T.P."/>
            <person name="Muyzer G."/>
        </authorList>
    </citation>
    <scope>NUCLEOTIDE SEQUENCE [LARGE SCALE GENOMIC DNA]</scope>
    <source>
        <strain evidence="3 4">Hrh1</strain>
    </source>
</reference>
<dbReference type="GO" id="GO:0006935">
    <property type="term" value="P:chemotaxis"/>
    <property type="evidence" value="ECO:0007669"/>
    <property type="project" value="InterPro"/>
</dbReference>
<feature type="region of interest" description="Disordered" evidence="1">
    <location>
        <begin position="42"/>
        <end position="90"/>
    </location>
</feature>
<dbReference type="Proteomes" id="UP000287798">
    <property type="component" value="Unassembled WGS sequence"/>
</dbReference>
<comment type="caution">
    <text evidence="3">The sequence shown here is derived from an EMBL/GenBank/DDBJ whole genome shotgun (WGS) entry which is preliminary data.</text>
</comment>
<keyword evidence="4" id="KW-1185">Reference proteome</keyword>
<name>A0A426QGL7_9GAMM</name>
<organism evidence="3 4">
    <name type="scientific">Thiohalobacter thiocyanaticus</name>
    <dbReference type="NCBI Taxonomy" id="585455"/>
    <lineage>
        <taxon>Bacteria</taxon>
        <taxon>Pseudomonadati</taxon>
        <taxon>Pseudomonadota</taxon>
        <taxon>Gammaproteobacteria</taxon>
        <taxon>Thiohalobacterales</taxon>
        <taxon>Thiohalobacteraceae</taxon>
        <taxon>Thiohalobacter</taxon>
    </lineage>
</organism>
<dbReference type="PROSITE" id="PS50851">
    <property type="entry name" value="CHEW"/>
    <property type="match status" value="1"/>
</dbReference>
<evidence type="ECO:0000313" key="4">
    <source>
        <dbReference type="Proteomes" id="UP000287798"/>
    </source>
</evidence>
<dbReference type="SMART" id="SM00260">
    <property type="entry name" value="CheW"/>
    <property type="match status" value="1"/>
</dbReference>
<protein>
    <submittedName>
        <fullName evidence="3">Chemotaxis protein CheW</fullName>
    </submittedName>
</protein>
<dbReference type="InterPro" id="IPR002545">
    <property type="entry name" value="CheW-lke_dom"/>
</dbReference>
<dbReference type="GO" id="GO:0007165">
    <property type="term" value="P:signal transduction"/>
    <property type="evidence" value="ECO:0007669"/>
    <property type="project" value="InterPro"/>
</dbReference>
<sequence>MGMKESSSTRVQTRSVEDNLVMLDQQLALGAYLNALLTPAPEAAPVSEPEPPPAPAETAPEPVPVVAPAPAPPVVEPTPAPAPEPEPVPELAGAVQPDWAEGEFQCLLFQVAGLTLAVPLARLSGVAPWDDEAVTEMPNHSTWFLGLREHQGLRARLVDVAAVVLPADKYAGLAPADSRRLGKVVMIDNNRWGLACDEVGEVITLSRDDVKWRTEMGRRPWLAGTVIEHMCALLDTDALARMLAGAGPETGE</sequence>
<feature type="domain" description="CheW-like" evidence="2">
    <location>
        <begin position="103"/>
        <end position="245"/>
    </location>
</feature>
<dbReference type="SUPFAM" id="SSF50341">
    <property type="entry name" value="CheW-like"/>
    <property type="match status" value="1"/>
</dbReference>
<accession>A0A426QGL7</accession>
<dbReference type="Pfam" id="PF01584">
    <property type="entry name" value="CheW"/>
    <property type="match status" value="1"/>
</dbReference>
<dbReference type="EMBL" id="QZMU01000001">
    <property type="protein sequence ID" value="RRQ20892.1"/>
    <property type="molecule type" value="Genomic_DNA"/>
</dbReference>
<evidence type="ECO:0000259" key="2">
    <source>
        <dbReference type="PROSITE" id="PS50851"/>
    </source>
</evidence>
<gene>
    <name evidence="3" type="ORF">D6C00_02190</name>
</gene>
<proteinExistence type="predicted"/>
<evidence type="ECO:0000313" key="3">
    <source>
        <dbReference type="EMBL" id="RRQ20892.1"/>
    </source>
</evidence>
<dbReference type="InterPro" id="IPR036061">
    <property type="entry name" value="CheW-like_dom_sf"/>
</dbReference>
<dbReference type="AlphaFoldDB" id="A0A426QGL7"/>